<gene>
    <name evidence="1" type="ORF">C799_03016</name>
</gene>
<proteinExistence type="predicted"/>
<evidence type="ECO:0000313" key="1">
    <source>
        <dbReference type="EMBL" id="EOS01162.1"/>
    </source>
</evidence>
<accession>R9HAX4</accession>
<organism evidence="1 2">
    <name type="scientific">Bacteroides thetaiotaomicron dnLKV9</name>
    <dbReference type="NCBI Taxonomy" id="1235785"/>
    <lineage>
        <taxon>Bacteria</taxon>
        <taxon>Pseudomonadati</taxon>
        <taxon>Bacteroidota</taxon>
        <taxon>Bacteroidia</taxon>
        <taxon>Bacteroidales</taxon>
        <taxon>Bacteroidaceae</taxon>
        <taxon>Bacteroides</taxon>
    </lineage>
</organism>
<dbReference type="RefSeq" id="WP_016268816.1">
    <property type="nucleotide sequence ID" value="NZ_KE159459.1"/>
</dbReference>
<dbReference type="Proteomes" id="UP000014207">
    <property type="component" value="Unassembled WGS sequence"/>
</dbReference>
<evidence type="ECO:0000313" key="2">
    <source>
        <dbReference type="Proteomes" id="UP000014207"/>
    </source>
</evidence>
<comment type="caution">
    <text evidence="1">The sequence shown here is derived from an EMBL/GenBank/DDBJ whole genome shotgun (WGS) entry which is preliminary data.</text>
</comment>
<name>R9HAX4_BACT4</name>
<sequence>MQNPAYRRQTTARGYYQTADVDFYMATDMPAPSVAPVQKADLYYTGNGWIDDNNASGAYTDDKSIMFDIQGGNSTFTLNGNMSPCCLWLMNPKGKNYVFNGTGKFTGSMDVVKSLQEDVTFNGK</sequence>
<dbReference type="HOGENOM" id="CLU_1999389_0_0_10"/>
<dbReference type="AlphaFoldDB" id="R9HAX4"/>
<dbReference type="EMBL" id="ASSM01000009">
    <property type="protein sequence ID" value="EOS01162.1"/>
    <property type="molecule type" value="Genomic_DNA"/>
</dbReference>
<dbReference type="PATRIC" id="fig|1235785.3.peg.3055"/>
<protein>
    <submittedName>
        <fullName evidence="1">Uncharacterized protein</fullName>
    </submittedName>
</protein>
<reference evidence="1 2" key="1">
    <citation type="submission" date="2013-04" db="EMBL/GenBank/DDBJ databases">
        <title>The Genome Sequence of Bacteroides thetaiotaomicron dnLKV9.</title>
        <authorList>
            <consortium name="The Broad Institute Genomics Platform"/>
            <consortium name="The Broad Institute Genome Sequencing Center for Infectious Disease"/>
            <person name="Earl A."/>
            <person name="Xavier R."/>
            <person name="Kuhn K."/>
            <person name="Stappenbeck T."/>
            <person name="Walker B."/>
            <person name="Young S."/>
            <person name="Zeng Q."/>
            <person name="Gargeya S."/>
            <person name="Fitzgerald M."/>
            <person name="Haas B."/>
            <person name="Abouelleil A."/>
            <person name="Allen A.W."/>
            <person name="Alvarado L."/>
            <person name="Arachchi H.M."/>
            <person name="Berlin A.M."/>
            <person name="Chapman S.B."/>
            <person name="Gainer-Dewar J."/>
            <person name="Goldberg J."/>
            <person name="Griggs A."/>
            <person name="Gujja S."/>
            <person name="Hansen M."/>
            <person name="Howarth C."/>
            <person name="Imamovic A."/>
            <person name="Ireland A."/>
            <person name="Larimer J."/>
            <person name="McCowan C."/>
            <person name="Murphy C."/>
            <person name="Pearson M."/>
            <person name="Poon T.W."/>
            <person name="Priest M."/>
            <person name="Roberts A."/>
            <person name="Saif S."/>
            <person name="Shea T."/>
            <person name="Sisk P."/>
            <person name="Sykes S."/>
            <person name="Wortman J."/>
            <person name="Nusbaum C."/>
            <person name="Birren B."/>
        </authorList>
    </citation>
    <scope>NUCLEOTIDE SEQUENCE [LARGE SCALE GENOMIC DNA]</scope>
    <source>
        <strain evidence="2">dnLKV9</strain>
    </source>
</reference>